<proteinExistence type="inferred from homology"/>
<dbReference type="AlphaFoldDB" id="A0A0F9A4S6"/>
<evidence type="ECO:0000256" key="3">
    <source>
        <dbReference type="ARBA" id="ARBA00023065"/>
    </source>
</evidence>
<dbReference type="PANTHER" id="PTHR11671">
    <property type="entry name" value="V-TYPE ATP SYNTHASE SUBUNIT D"/>
    <property type="match status" value="1"/>
</dbReference>
<evidence type="ECO:0008006" key="6">
    <source>
        <dbReference type="Google" id="ProtNLM"/>
    </source>
</evidence>
<dbReference type="Pfam" id="PF01813">
    <property type="entry name" value="ATP-synt_D"/>
    <property type="match status" value="1"/>
</dbReference>
<comment type="similarity">
    <text evidence="1">Belongs to the V-ATPase D subunit family.</text>
</comment>
<feature type="coiled-coil region" evidence="4">
    <location>
        <begin position="142"/>
        <end position="169"/>
    </location>
</feature>
<evidence type="ECO:0000256" key="4">
    <source>
        <dbReference type="SAM" id="Coils"/>
    </source>
</evidence>
<dbReference type="GO" id="GO:0046961">
    <property type="term" value="F:proton-transporting ATPase activity, rotational mechanism"/>
    <property type="evidence" value="ECO:0007669"/>
    <property type="project" value="InterPro"/>
</dbReference>
<organism evidence="5">
    <name type="scientific">marine sediment metagenome</name>
    <dbReference type="NCBI Taxonomy" id="412755"/>
    <lineage>
        <taxon>unclassified sequences</taxon>
        <taxon>metagenomes</taxon>
        <taxon>ecological metagenomes</taxon>
    </lineage>
</organism>
<feature type="non-terminal residue" evidence="5">
    <location>
        <position position="170"/>
    </location>
</feature>
<evidence type="ECO:0000256" key="2">
    <source>
        <dbReference type="ARBA" id="ARBA00022448"/>
    </source>
</evidence>
<evidence type="ECO:0000256" key="1">
    <source>
        <dbReference type="ARBA" id="ARBA00005850"/>
    </source>
</evidence>
<name>A0A0F9A4S6_9ZZZZ</name>
<keyword evidence="4" id="KW-0175">Coiled coil</keyword>
<keyword evidence="2" id="KW-0813">Transport</keyword>
<protein>
    <recommendedName>
        <fullName evidence="6">V-type ATP synthase subunit D</fullName>
    </recommendedName>
</protein>
<sequence length="170" mass="19773">MRLSVSPTRMELLRLKKRILLAQRGHRLLKDKQDELIRQFMPLVKEVIGLRKKVEEGLKKAFQSFVTARMLIPPEFIEEALMWPGERITFEVSYKYIVGVKVPEYRIKKEGDIHNYGLATTSSELDIALKAYSDLLPSLVKLASLEKTLELLAAEIERTRRRVNALEYIF</sequence>
<reference evidence="5" key="1">
    <citation type="journal article" date="2015" name="Nature">
        <title>Complex archaea that bridge the gap between prokaryotes and eukaryotes.</title>
        <authorList>
            <person name="Spang A."/>
            <person name="Saw J.H."/>
            <person name="Jorgensen S.L."/>
            <person name="Zaremba-Niedzwiedzka K."/>
            <person name="Martijn J."/>
            <person name="Lind A.E."/>
            <person name="van Eijk R."/>
            <person name="Schleper C."/>
            <person name="Guy L."/>
            <person name="Ettema T.J."/>
        </authorList>
    </citation>
    <scope>NUCLEOTIDE SEQUENCE</scope>
</reference>
<gene>
    <name evidence="5" type="ORF">LCGC14_2956800</name>
</gene>
<accession>A0A0F9A4S6</accession>
<dbReference type="NCBIfam" id="TIGR00309">
    <property type="entry name" value="V_ATPase_subD"/>
    <property type="match status" value="1"/>
</dbReference>
<evidence type="ECO:0000313" key="5">
    <source>
        <dbReference type="EMBL" id="KKK67166.1"/>
    </source>
</evidence>
<dbReference type="Gene3D" id="1.10.287.3240">
    <property type="match status" value="1"/>
</dbReference>
<dbReference type="InterPro" id="IPR002699">
    <property type="entry name" value="V_ATPase_D"/>
</dbReference>
<comment type="caution">
    <text evidence="5">The sequence shown here is derived from an EMBL/GenBank/DDBJ whole genome shotgun (WGS) entry which is preliminary data.</text>
</comment>
<dbReference type="EMBL" id="LAZR01059739">
    <property type="protein sequence ID" value="KKK67166.1"/>
    <property type="molecule type" value="Genomic_DNA"/>
</dbReference>
<keyword evidence="3" id="KW-0406">Ion transport</keyword>